<feature type="transmembrane region" description="Helical" evidence="1">
    <location>
        <begin position="114"/>
        <end position="132"/>
    </location>
</feature>
<keyword evidence="3" id="KW-1185">Reference proteome</keyword>
<name>A0A1X1CZ45_9GAMM</name>
<protein>
    <submittedName>
        <fullName evidence="2">Uncharacterized protein</fullName>
    </submittedName>
</protein>
<comment type="caution">
    <text evidence="2">The sequence shown here is derived from an EMBL/GenBank/DDBJ whole genome shotgun (WGS) entry which is preliminary data.</text>
</comment>
<dbReference type="AlphaFoldDB" id="A0A1X1CZ45"/>
<gene>
    <name evidence="2" type="ORF">HA48_18825</name>
</gene>
<accession>A0A1X1CZ45</accession>
<reference evidence="2 3" key="1">
    <citation type="journal article" date="2017" name="Antonie Van Leeuwenhoek">
        <title>Phylogenomic resolution of the bacterial genus Pantoea and its relationship with Erwinia and Tatumella.</title>
        <authorList>
            <person name="Palmer M."/>
            <person name="Steenkamp E.T."/>
            <person name="Coetzee M.P."/>
            <person name="Chan W.Y."/>
            <person name="van Zyl E."/>
            <person name="De Maayer P."/>
            <person name="Coutinho T.A."/>
            <person name="Blom J."/>
            <person name="Smits T.H."/>
            <person name="Duffy B."/>
            <person name="Venter S.N."/>
        </authorList>
    </citation>
    <scope>NUCLEOTIDE SEQUENCE [LARGE SCALE GENOMIC DNA]</scope>
    <source>
        <strain evidence="2 3">LMG 26277</strain>
    </source>
</reference>
<proteinExistence type="predicted"/>
<evidence type="ECO:0000313" key="3">
    <source>
        <dbReference type="Proteomes" id="UP000193104"/>
    </source>
</evidence>
<sequence>MNLPDLLIFISASAFLLSIVLQIAGYIVFRKNSDKFESILSEFRQRSLQLDITTNVSSYLSPSFHPLKISYFAYLYKGMPLYHKKNERVNNETYDFIQSLPKEKINWLLRLHNLNLITAFLMIGGGIGFMIWRHCFN</sequence>
<keyword evidence="1" id="KW-0812">Transmembrane</keyword>
<dbReference type="Proteomes" id="UP000193104">
    <property type="component" value="Unassembled WGS sequence"/>
</dbReference>
<dbReference type="EMBL" id="MLFS01000069">
    <property type="protein sequence ID" value="ORM69718.1"/>
    <property type="molecule type" value="Genomic_DNA"/>
</dbReference>
<evidence type="ECO:0000313" key="2">
    <source>
        <dbReference type="EMBL" id="ORM69718.1"/>
    </source>
</evidence>
<keyword evidence="1" id="KW-1133">Transmembrane helix</keyword>
<dbReference type="STRING" id="1076551.HA48_18825"/>
<feature type="transmembrane region" description="Helical" evidence="1">
    <location>
        <begin position="6"/>
        <end position="29"/>
    </location>
</feature>
<organism evidence="2 3">
    <name type="scientific">Pantoea wallisii</name>
    <dbReference type="NCBI Taxonomy" id="1076551"/>
    <lineage>
        <taxon>Bacteria</taxon>
        <taxon>Pseudomonadati</taxon>
        <taxon>Pseudomonadota</taxon>
        <taxon>Gammaproteobacteria</taxon>
        <taxon>Enterobacterales</taxon>
        <taxon>Erwiniaceae</taxon>
        <taxon>Pantoea</taxon>
    </lineage>
</organism>
<keyword evidence="1" id="KW-0472">Membrane</keyword>
<evidence type="ECO:0000256" key="1">
    <source>
        <dbReference type="SAM" id="Phobius"/>
    </source>
</evidence>